<dbReference type="Proteomes" id="UP000823937">
    <property type="component" value="Unassembled WGS sequence"/>
</dbReference>
<protein>
    <submittedName>
        <fullName evidence="1">DUF3243 domain-containing protein</fullName>
    </submittedName>
</protein>
<proteinExistence type="predicted"/>
<reference evidence="1" key="1">
    <citation type="journal article" date="2021" name="PeerJ">
        <title>Extensive microbial diversity within the chicken gut microbiome revealed by metagenomics and culture.</title>
        <authorList>
            <person name="Gilroy R."/>
            <person name="Ravi A."/>
            <person name="Getino M."/>
            <person name="Pursley I."/>
            <person name="Horton D.L."/>
            <person name="Alikhan N.F."/>
            <person name="Baker D."/>
            <person name="Gharbi K."/>
            <person name="Hall N."/>
            <person name="Watson M."/>
            <person name="Adriaenssens E.M."/>
            <person name="Foster-Nyarko E."/>
            <person name="Jarju S."/>
            <person name="Secka A."/>
            <person name="Antonio M."/>
            <person name="Oren A."/>
            <person name="Chaudhuri R.R."/>
            <person name="La Ragione R."/>
            <person name="Hildebrand F."/>
            <person name="Pallen M.J."/>
        </authorList>
    </citation>
    <scope>NUCLEOTIDE SEQUENCE</scope>
    <source>
        <strain evidence="1">CHK169-2315</strain>
    </source>
</reference>
<reference evidence="1" key="2">
    <citation type="submission" date="2021-04" db="EMBL/GenBank/DDBJ databases">
        <authorList>
            <person name="Gilroy R."/>
        </authorList>
    </citation>
    <scope>NUCLEOTIDE SEQUENCE</scope>
    <source>
        <strain evidence="1">CHK169-2315</strain>
    </source>
</reference>
<sequence>MEMQNKVQKELNNLDSEQKDSILENFDRFKQYLLEKIEIGESMGLSDDKLAKATELVANYLAKHEEPRNREEHLLMELWKSGSKEEQQSLSHMLLEMIKKS</sequence>
<organism evidence="1 2">
    <name type="scientific">Candidatus Pseudogracilibacillus intestinigallinarum</name>
    <dbReference type="NCBI Taxonomy" id="2838742"/>
    <lineage>
        <taxon>Bacteria</taxon>
        <taxon>Bacillati</taxon>
        <taxon>Bacillota</taxon>
        <taxon>Bacilli</taxon>
        <taxon>Bacillales</taxon>
        <taxon>Bacillaceae</taxon>
        <taxon>Pseudogracilibacillus</taxon>
    </lineage>
</organism>
<evidence type="ECO:0000313" key="1">
    <source>
        <dbReference type="EMBL" id="HIV75469.1"/>
    </source>
</evidence>
<comment type="caution">
    <text evidence="1">The sequence shown here is derived from an EMBL/GenBank/DDBJ whole genome shotgun (WGS) entry which is preliminary data.</text>
</comment>
<dbReference type="Gene3D" id="1.10.760.20">
    <property type="entry name" value="Protein of unknown function DUF3243"/>
    <property type="match status" value="1"/>
</dbReference>
<name>A0A9D1PQ35_9BACI</name>
<evidence type="ECO:0000313" key="2">
    <source>
        <dbReference type="Proteomes" id="UP000823937"/>
    </source>
</evidence>
<dbReference type="InterPro" id="IPR021637">
    <property type="entry name" value="DUF3243"/>
</dbReference>
<dbReference type="InterPro" id="IPR038292">
    <property type="entry name" value="YmfJ/YflH_sf"/>
</dbReference>
<gene>
    <name evidence="1" type="ORF">H9895_10345</name>
</gene>
<accession>A0A9D1PQ35</accession>
<dbReference type="Pfam" id="PF11588">
    <property type="entry name" value="DUF3243"/>
    <property type="match status" value="1"/>
</dbReference>
<dbReference type="AlphaFoldDB" id="A0A9D1PQ35"/>
<dbReference type="EMBL" id="DXHX01000145">
    <property type="protein sequence ID" value="HIV75469.1"/>
    <property type="molecule type" value="Genomic_DNA"/>
</dbReference>